<gene>
    <name evidence="1" type="ORF">BBD40_12640</name>
</gene>
<organism evidence="1 2">
    <name type="scientific">Paenibacillus ihbetae</name>
    <dbReference type="NCBI Taxonomy" id="1870820"/>
    <lineage>
        <taxon>Bacteria</taxon>
        <taxon>Bacillati</taxon>
        <taxon>Bacillota</taxon>
        <taxon>Bacilli</taxon>
        <taxon>Bacillales</taxon>
        <taxon>Paenibacillaceae</taxon>
        <taxon>Paenibacillus</taxon>
    </lineage>
</organism>
<name>A0ABX3JYS2_9BACL</name>
<reference evidence="1 2" key="1">
    <citation type="submission" date="2016-12" db="EMBL/GenBank/DDBJ databases">
        <title>Genome sequencing and description of Paenibacillus sp. nov. from high altitude lake in the Indian Trans- Himalayas.</title>
        <authorList>
            <person name="Kiran S."/>
            <person name="Swarnkar M.K."/>
            <person name="Rana A."/>
            <person name="Tewari R."/>
            <person name="Gulati A."/>
        </authorList>
    </citation>
    <scope>NUCLEOTIDE SEQUENCE [LARGE SCALE GENOMIC DNA]</scope>
    <source>
        <strain evidence="1 2">IHBB 9951</strain>
    </source>
</reference>
<dbReference type="EMBL" id="MRVI01000001">
    <property type="protein sequence ID" value="OOC62635.1"/>
    <property type="molecule type" value="Genomic_DNA"/>
</dbReference>
<protein>
    <submittedName>
        <fullName evidence="1">Uncharacterized protein</fullName>
    </submittedName>
</protein>
<sequence length="64" mass="7427">MKNQMIGRGDRRYPIPKTLEKLKEINRQVSSDLGVELDDILHVSRTAVRTKNRGIKKQHVIVVF</sequence>
<dbReference type="Proteomes" id="UP000189059">
    <property type="component" value="Unassembled WGS sequence"/>
</dbReference>
<keyword evidence="2" id="KW-1185">Reference proteome</keyword>
<proteinExistence type="predicted"/>
<comment type="caution">
    <text evidence="1">The sequence shown here is derived from an EMBL/GenBank/DDBJ whole genome shotgun (WGS) entry which is preliminary data.</text>
</comment>
<evidence type="ECO:0000313" key="2">
    <source>
        <dbReference type="Proteomes" id="UP000189059"/>
    </source>
</evidence>
<accession>A0ABX3JYS2</accession>
<evidence type="ECO:0000313" key="1">
    <source>
        <dbReference type="EMBL" id="OOC62635.1"/>
    </source>
</evidence>